<keyword evidence="3" id="KW-0472">Membrane</keyword>
<name>A0A1H0FGB3_9HYPH</name>
<reference evidence="4 5" key="1">
    <citation type="submission" date="2016-10" db="EMBL/GenBank/DDBJ databases">
        <authorList>
            <person name="de Groot N.N."/>
        </authorList>
    </citation>
    <scope>NUCLEOTIDE SEQUENCE [LARGE SCALE GENOMIC DNA]</scope>
    <source>
        <strain evidence="5">L7-484,KACC 16230,DSM 25025</strain>
    </source>
</reference>
<dbReference type="GO" id="GO:0008654">
    <property type="term" value="P:phospholipid biosynthetic process"/>
    <property type="evidence" value="ECO:0007669"/>
    <property type="project" value="InterPro"/>
</dbReference>
<dbReference type="InterPro" id="IPR000462">
    <property type="entry name" value="CDP-OH_P_trans"/>
</dbReference>
<dbReference type="Gene3D" id="1.20.120.1760">
    <property type="match status" value="1"/>
</dbReference>
<keyword evidence="1 2" id="KW-0808">Transferase</keyword>
<evidence type="ECO:0000313" key="5">
    <source>
        <dbReference type="Proteomes" id="UP000198793"/>
    </source>
</evidence>
<dbReference type="GO" id="GO:0016020">
    <property type="term" value="C:membrane"/>
    <property type="evidence" value="ECO:0007669"/>
    <property type="project" value="InterPro"/>
</dbReference>
<gene>
    <name evidence="4" type="ORF">SAMN05192530_102503</name>
</gene>
<dbReference type="GO" id="GO:0016780">
    <property type="term" value="F:phosphotransferase activity, for other substituted phosphate groups"/>
    <property type="evidence" value="ECO:0007669"/>
    <property type="project" value="InterPro"/>
</dbReference>
<evidence type="ECO:0000313" key="4">
    <source>
        <dbReference type="EMBL" id="SDN93624.1"/>
    </source>
</evidence>
<evidence type="ECO:0000256" key="2">
    <source>
        <dbReference type="RuleBase" id="RU003750"/>
    </source>
</evidence>
<dbReference type="OrthoDB" id="9782011at2"/>
<evidence type="ECO:0000256" key="3">
    <source>
        <dbReference type="SAM" id="Phobius"/>
    </source>
</evidence>
<feature type="transmembrane region" description="Helical" evidence="3">
    <location>
        <begin position="89"/>
        <end position="107"/>
    </location>
</feature>
<accession>A0A1H0FGB3</accession>
<organism evidence="4 5">
    <name type="scientific">Aureimonas jatrophae</name>
    <dbReference type="NCBI Taxonomy" id="1166073"/>
    <lineage>
        <taxon>Bacteria</taxon>
        <taxon>Pseudomonadati</taxon>
        <taxon>Pseudomonadota</taxon>
        <taxon>Alphaproteobacteria</taxon>
        <taxon>Hyphomicrobiales</taxon>
        <taxon>Aurantimonadaceae</taxon>
        <taxon>Aureimonas</taxon>
    </lineage>
</organism>
<dbReference type="Pfam" id="PF01066">
    <property type="entry name" value="CDP-OH_P_transf"/>
    <property type="match status" value="1"/>
</dbReference>
<keyword evidence="3" id="KW-1133">Transmembrane helix</keyword>
<dbReference type="STRING" id="1166073.SAMN05192530_102503"/>
<comment type="similarity">
    <text evidence="2">Belongs to the CDP-alcohol phosphatidyltransferase class-I family.</text>
</comment>
<feature type="transmembrane region" description="Helical" evidence="3">
    <location>
        <begin position="27"/>
        <end position="49"/>
    </location>
</feature>
<dbReference type="EMBL" id="FNIT01000002">
    <property type="protein sequence ID" value="SDN93624.1"/>
    <property type="molecule type" value="Genomic_DNA"/>
</dbReference>
<dbReference type="Proteomes" id="UP000198793">
    <property type="component" value="Unassembled WGS sequence"/>
</dbReference>
<dbReference type="InterPro" id="IPR048254">
    <property type="entry name" value="CDP_ALCOHOL_P_TRANSF_CS"/>
</dbReference>
<keyword evidence="3" id="KW-0812">Transmembrane</keyword>
<dbReference type="InterPro" id="IPR043130">
    <property type="entry name" value="CDP-OH_PTrfase_TM_dom"/>
</dbReference>
<sequence length="262" mass="27427">MVADPYQAPVRRGALALPSLRLGASPLAGALATLSATAALVLLSSAALATNLATGWPLLPAALFLFLPIGFLVLRFLDAHPHSRFGPANVVTVLRGGMAALIGAFVWESEHLDGSGGEPLLWGLAAATVIALSLDGLDGWLARRTGLASSFGERFDMETDAYLILVLCALAYASEKAGAFVMLIGLMRYGFCLWAAADARLRRPLGPSLRRKTVCVLQIALLCLVLLPAVSPDISNALAAVALAMLAWSFAVDVAALLRRPA</sequence>
<protein>
    <submittedName>
        <fullName evidence="4">Phosphatidylglycerophosphate synthase</fullName>
    </submittedName>
</protein>
<feature type="transmembrane region" description="Helical" evidence="3">
    <location>
        <begin position="237"/>
        <end position="258"/>
    </location>
</feature>
<feature type="transmembrane region" description="Helical" evidence="3">
    <location>
        <begin position="157"/>
        <end position="174"/>
    </location>
</feature>
<dbReference type="RefSeq" id="WP_090670910.1">
    <property type="nucleotide sequence ID" value="NZ_FNIT01000002.1"/>
</dbReference>
<keyword evidence="5" id="KW-1185">Reference proteome</keyword>
<evidence type="ECO:0000256" key="1">
    <source>
        <dbReference type="ARBA" id="ARBA00022679"/>
    </source>
</evidence>
<dbReference type="AlphaFoldDB" id="A0A1H0FGB3"/>
<proteinExistence type="inferred from homology"/>
<feature type="transmembrane region" description="Helical" evidence="3">
    <location>
        <begin position="119"/>
        <end position="137"/>
    </location>
</feature>
<dbReference type="PROSITE" id="PS00379">
    <property type="entry name" value="CDP_ALCOHOL_P_TRANSF"/>
    <property type="match status" value="1"/>
</dbReference>
<feature type="transmembrane region" description="Helical" evidence="3">
    <location>
        <begin position="55"/>
        <end position="77"/>
    </location>
</feature>